<dbReference type="AlphaFoldDB" id="A0A183KIR3"/>
<evidence type="ECO:0000313" key="1">
    <source>
        <dbReference type="EMBL" id="VDP57868.1"/>
    </source>
</evidence>
<evidence type="ECO:0000313" key="2">
    <source>
        <dbReference type="Proteomes" id="UP000279833"/>
    </source>
</evidence>
<organism evidence="3">
    <name type="scientific">Schistosoma curassoni</name>
    <dbReference type="NCBI Taxonomy" id="6186"/>
    <lineage>
        <taxon>Eukaryota</taxon>
        <taxon>Metazoa</taxon>
        <taxon>Spiralia</taxon>
        <taxon>Lophotrochozoa</taxon>
        <taxon>Platyhelminthes</taxon>
        <taxon>Trematoda</taxon>
        <taxon>Digenea</taxon>
        <taxon>Strigeidida</taxon>
        <taxon>Schistosomatoidea</taxon>
        <taxon>Schistosomatidae</taxon>
        <taxon>Schistosoma</taxon>
    </lineage>
</organism>
<sequence>MGMCFVPSKCKVLLEDWQDRNPVLTLDSEQIEVVEMFVYLGCCISVGGGLSDEINACIVKARAAYANLGHLWRLRD</sequence>
<keyword evidence="2" id="KW-1185">Reference proteome</keyword>
<proteinExistence type="predicted"/>
<dbReference type="WBParaSite" id="SCUD_0001492201-mRNA-1">
    <property type="protein sequence ID" value="SCUD_0001492201-mRNA-1"/>
    <property type="gene ID" value="SCUD_0001492201"/>
</dbReference>
<name>A0A183KIR3_9TREM</name>
<evidence type="ECO:0000313" key="3">
    <source>
        <dbReference type="WBParaSite" id="SCUD_0001492201-mRNA-1"/>
    </source>
</evidence>
<dbReference type="Proteomes" id="UP000279833">
    <property type="component" value="Unassembled WGS sequence"/>
</dbReference>
<dbReference type="EMBL" id="UZAK01037135">
    <property type="protein sequence ID" value="VDP57868.1"/>
    <property type="molecule type" value="Genomic_DNA"/>
</dbReference>
<reference evidence="1 2" key="2">
    <citation type="submission" date="2018-11" db="EMBL/GenBank/DDBJ databases">
        <authorList>
            <consortium name="Pathogen Informatics"/>
        </authorList>
    </citation>
    <scope>NUCLEOTIDE SEQUENCE [LARGE SCALE GENOMIC DNA]</scope>
    <source>
        <strain evidence="1">Dakar</strain>
        <strain evidence="2">Dakar, Senegal</strain>
    </source>
</reference>
<protein>
    <submittedName>
        <fullName evidence="1 3">Uncharacterized protein</fullName>
    </submittedName>
</protein>
<dbReference type="STRING" id="6186.A0A183KIR3"/>
<accession>A0A183KIR3</accession>
<reference evidence="3" key="1">
    <citation type="submission" date="2016-06" db="UniProtKB">
        <authorList>
            <consortium name="WormBaseParasite"/>
        </authorList>
    </citation>
    <scope>IDENTIFICATION</scope>
</reference>
<gene>
    <name evidence="1" type="ORF">SCUD_LOCUS14919</name>
</gene>